<dbReference type="PROSITE" id="PS50297">
    <property type="entry name" value="ANK_REP_REGION"/>
    <property type="match status" value="4"/>
</dbReference>
<dbReference type="InterPro" id="IPR002110">
    <property type="entry name" value="Ankyrin_rpt"/>
</dbReference>
<dbReference type="Pfam" id="PF12796">
    <property type="entry name" value="Ank_2"/>
    <property type="match status" value="2"/>
</dbReference>
<proteinExistence type="predicted"/>
<feature type="repeat" description="ANK" evidence="3">
    <location>
        <begin position="172"/>
        <end position="204"/>
    </location>
</feature>
<feature type="repeat" description="ANK" evidence="3">
    <location>
        <begin position="308"/>
        <end position="340"/>
    </location>
</feature>
<dbReference type="InParanoid" id="A0A7M7M769"/>
<dbReference type="PANTHER" id="PTHR24198:SF165">
    <property type="entry name" value="ANKYRIN REPEAT-CONTAINING PROTEIN-RELATED"/>
    <property type="match status" value="1"/>
</dbReference>
<dbReference type="RefSeq" id="XP_016841054.1">
    <property type="nucleotide sequence ID" value="XM_016985565.3"/>
</dbReference>
<dbReference type="Proteomes" id="UP000002358">
    <property type="component" value="Chromosome 5"/>
</dbReference>
<dbReference type="RefSeq" id="XP_008207655.1">
    <property type="nucleotide sequence ID" value="XM_008209433.4"/>
</dbReference>
<feature type="repeat" description="ANK" evidence="3">
    <location>
        <begin position="275"/>
        <end position="307"/>
    </location>
</feature>
<dbReference type="PANTHER" id="PTHR24198">
    <property type="entry name" value="ANKYRIN REPEAT AND PROTEIN KINASE DOMAIN-CONTAINING PROTEIN"/>
    <property type="match status" value="1"/>
</dbReference>
<dbReference type="SMR" id="A0A7M7M769"/>
<organism evidence="4 5">
    <name type="scientific">Nasonia vitripennis</name>
    <name type="common">Parasitic wasp</name>
    <dbReference type="NCBI Taxonomy" id="7425"/>
    <lineage>
        <taxon>Eukaryota</taxon>
        <taxon>Metazoa</taxon>
        <taxon>Ecdysozoa</taxon>
        <taxon>Arthropoda</taxon>
        <taxon>Hexapoda</taxon>
        <taxon>Insecta</taxon>
        <taxon>Pterygota</taxon>
        <taxon>Neoptera</taxon>
        <taxon>Endopterygota</taxon>
        <taxon>Hymenoptera</taxon>
        <taxon>Apocrita</taxon>
        <taxon>Proctotrupomorpha</taxon>
        <taxon>Chalcidoidea</taxon>
        <taxon>Pteromalidae</taxon>
        <taxon>Pteromalinae</taxon>
        <taxon>Nasonia</taxon>
    </lineage>
</organism>
<dbReference type="EnsemblMetazoa" id="XM_008209433">
    <property type="protein sequence ID" value="XP_008207655"/>
    <property type="gene ID" value="LOC103316295"/>
</dbReference>
<evidence type="ECO:0000256" key="2">
    <source>
        <dbReference type="ARBA" id="ARBA00023043"/>
    </source>
</evidence>
<evidence type="ECO:0000256" key="3">
    <source>
        <dbReference type="PROSITE-ProRule" id="PRU00023"/>
    </source>
</evidence>
<evidence type="ECO:0000313" key="4">
    <source>
        <dbReference type="EnsemblMetazoa" id="XP_016841054"/>
    </source>
</evidence>
<dbReference type="GeneID" id="103316295"/>
<keyword evidence="1" id="KW-0677">Repeat</keyword>
<protein>
    <submittedName>
        <fullName evidence="4">Uncharacterized protein</fullName>
    </submittedName>
</protein>
<dbReference type="AlphaFoldDB" id="A0A7M7M769"/>
<keyword evidence="5" id="KW-1185">Reference proteome</keyword>
<dbReference type="EnsemblMetazoa" id="XM_031931144">
    <property type="protein sequence ID" value="XP_031787004"/>
    <property type="gene ID" value="LOC103316295"/>
</dbReference>
<sequence>MLDREFIVFRSFNLMNSDPYDDERVKSFDRLLHRAINAIISESHLTTGQIKQLLRTSKKRTDENSIVQLIVRREPALGHQLLKKCKLSLLWIAVISCYQDSAELLVGYGADVNERYGLDKSPDELLKKSTILHALLQMYPSKWNERLIELVIDHGADVNARDATDCNKAAACGCTALHLAVEYGRVKMAEMLLEKGAEVNAVRGPRLTPMLEITRTKAADELLPLLLKYGANVNASDEVGKNALHHLASAPVEYVNLARAFIEMGVSLDDRTKDGHLQPMHLAVYRGHNKLMNLFFDHGANVNSRMAYGDFPLKLATRCNDPEVLLTLLKRGANIDATDNHGRTALHIACENSNLEKIKMLLSVGADAFVGDRYGQTPFEIVCGQNFIENPSTRPMLKMLALAKACSRQPLAEFINERIIREMFPQHWNYYQLCHANISLLKSRRFIETCTLFELLTSCRCHIAALMQNQEFESRFRMCDLDVFPMYAEDVLEAFERAESYYQHILDFEDLIIEVVNNILPCVVVRKVISYVFSKCEICELKKTVSASRSAP</sequence>
<name>A0A7M7M769_NASVI</name>
<accession>A0A7M7M769</accession>
<dbReference type="EnsemblMetazoa" id="XM_016985565">
    <property type="protein sequence ID" value="XP_016841054"/>
    <property type="gene ID" value="LOC103316295"/>
</dbReference>
<dbReference type="KEGG" id="nvi:103316295"/>
<dbReference type="SUPFAM" id="SSF48403">
    <property type="entry name" value="Ankyrin repeat"/>
    <property type="match status" value="1"/>
</dbReference>
<dbReference type="PROSITE" id="PS50088">
    <property type="entry name" value="ANK_REPEAT"/>
    <property type="match status" value="4"/>
</dbReference>
<evidence type="ECO:0000313" key="5">
    <source>
        <dbReference type="Proteomes" id="UP000002358"/>
    </source>
</evidence>
<dbReference type="InterPro" id="IPR036770">
    <property type="entry name" value="Ankyrin_rpt-contain_sf"/>
</dbReference>
<dbReference type="PRINTS" id="PR01415">
    <property type="entry name" value="ANKYRIN"/>
</dbReference>
<dbReference type="OrthoDB" id="539213at2759"/>
<reference evidence="4" key="1">
    <citation type="submission" date="2021-01" db="UniProtKB">
        <authorList>
            <consortium name="EnsemblMetazoa"/>
        </authorList>
    </citation>
    <scope>IDENTIFICATION</scope>
</reference>
<feature type="repeat" description="ANK" evidence="3">
    <location>
        <begin position="341"/>
        <end position="373"/>
    </location>
</feature>
<evidence type="ECO:0000256" key="1">
    <source>
        <dbReference type="ARBA" id="ARBA00022737"/>
    </source>
</evidence>
<keyword evidence="2 3" id="KW-0040">ANK repeat</keyword>
<dbReference type="RefSeq" id="XP_031787004.1">
    <property type="nucleotide sequence ID" value="XM_031931144.2"/>
</dbReference>
<dbReference type="Gene3D" id="1.25.40.20">
    <property type="entry name" value="Ankyrin repeat-containing domain"/>
    <property type="match status" value="3"/>
</dbReference>
<dbReference type="SMART" id="SM00248">
    <property type="entry name" value="ANK"/>
    <property type="match status" value="8"/>
</dbReference>